<dbReference type="EMBL" id="BX284603">
    <property type="protein sequence ID" value="CAR64677.1"/>
    <property type="molecule type" value="Genomic_DNA"/>
</dbReference>
<evidence type="ECO:0000313" key="2">
    <source>
        <dbReference type="EMBL" id="CAR64677.1"/>
    </source>
</evidence>
<dbReference type="InterPro" id="IPR001810">
    <property type="entry name" value="F-box_dom"/>
</dbReference>
<dbReference type="Bgee" id="WBGene00119203">
    <property type="expression patterns" value="Expressed in larva and 4 other cell types or tissues"/>
</dbReference>
<dbReference type="WormBase" id="T04A8.18">
    <property type="protein sequence ID" value="CE43024"/>
    <property type="gene ID" value="WBGene00119203"/>
</dbReference>
<dbReference type="KEGG" id="cel:CELE_T04A8.18"/>
<dbReference type="HOGENOM" id="CLU_598841_0_0_1"/>
<dbReference type="FunCoup" id="B5U8L0">
    <property type="interactions" value="818"/>
</dbReference>
<dbReference type="OMA" id="CWWAIST"/>
<dbReference type="InParanoid" id="B5U8L0"/>
<dbReference type="GeneID" id="7040191"/>
<keyword evidence="3" id="KW-1185">Reference proteome</keyword>
<evidence type="ECO:0000259" key="1">
    <source>
        <dbReference type="Pfam" id="PF00646"/>
    </source>
</evidence>
<organism evidence="2 3">
    <name type="scientific">Caenorhabditis elegans</name>
    <dbReference type="NCBI Taxonomy" id="6239"/>
    <lineage>
        <taxon>Eukaryota</taxon>
        <taxon>Metazoa</taxon>
        <taxon>Ecdysozoa</taxon>
        <taxon>Nematoda</taxon>
        <taxon>Chromadorea</taxon>
        <taxon>Rhabditida</taxon>
        <taxon>Rhabditina</taxon>
        <taxon>Rhabditomorpha</taxon>
        <taxon>Rhabditoidea</taxon>
        <taxon>Rhabditidae</taxon>
        <taxon>Peloderinae</taxon>
        <taxon>Caenorhabditis</taxon>
    </lineage>
</organism>
<proteinExistence type="predicted"/>
<dbReference type="InterPro" id="IPR042317">
    <property type="entry name" value="She-1-like"/>
</dbReference>
<protein>
    <submittedName>
        <fullName evidence="2">F-box domain-containing protein</fullName>
    </submittedName>
</protein>
<reference evidence="2 3" key="1">
    <citation type="journal article" date="1998" name="Science">
        <title>Genome sequence of the nematode C. elegans: a platform for investigating biology.</title>
        <authorList>
            <consortium name="The C. elegans sequencing consortium"/>
            <person name="Sulson J.E."/>
            <person name="Waterston R."/>
        </authorList>
    </citation>
    <scope>NUCLEOTIDE SEQUENCE [LARGE SCALE GENOMIC DNA]</scope>
    <source>
        <strain evidence="2 3">Bristol N2</strain>
    </source>
</reference>
<dbReference type="CTD" id="7040191"/>
<dbReference type="PANTHER" id="PTHR31006:SF8">
    <property type="entry name" value="F-BOX DOMAIN-CONTAINING PROTEIN-RELATED"/>
    <property type="match status" value="1"/>
</dbReference>
<accession>B5U8L0</accession>
<name>B5U8L0_CAEEL</name>
<evidence type="ECO:0000313" key="4">
    <source>
        <dbReference type="WormBase" id="T04A8.18"/>
    </source>
</evidence>
<feature type="domain" description="F-box" evidence="1">
    <location>
        <begin position="82"/>
        <end position="121"/>
    </location>
</feature>
<dbReference type="AlphaFoldDB" id="B5U8L0"/>
<dbReference type="Proteomes" id="UP000001940">
    <property type="component" value="Chromosome III"/>
</dbReference>
<dbReference type="AGR" id="WB:WBGene00119203"/>
<dbReference type="eggNOG" id="ENOG502TFQ6">
    <property type="taxonomic scope" value="Eukaryota"/>
</dbReference>
<evidence type="ECO:0000313" key="3">
    <source>
        <dbReference type="Proteomes" id="UP000001940"/>
    </source>
</evidence>
<dbReference type="Pfam" id="PF00646">
    <property type="entry name" value="F-box"/>
    <property type="match status" value="1"/>
</dbReference>
<dbReference type="PaxDb" id="6239-T04A8.18"/>
<sequence>MSLSKQEHPDDRISALDFLGGHLKIGVTKPRPQIRFDLSKRHVDFGFNIKQFFTTRIGKPKELNNEKLAVIQEVIEEEQFPWLDLPVGLREQIIHKMPLKSRISLAATSKGERYLVQNMKVECKLFVMDDVSRRTSNLLRYPDLHWRVFSRPGKRYFLNFICDWQHDIAICFCEERRTLLGRSGATKVYWLTPGGKIKKTVIPNINAFDLAVQTAKDFFKIITEDCKKSSLALPGWPEKVFEIPELQKSFIIGSSYDDVESIHKTYDFFQPYSFDVYMHKTAIKYLWPFSLLTVARHGLIDWFKMRANDRSLCDQMLDKDLRILILHDSFVSQERMRDYIDKWAHGGVSDKFCWWAISTHLELEVEEVIDRLIVEFVEAKYGPKFCIAEENPKKPQPVQTVKMVRYVVYSALDPTKIAHLYIRDKMVLFANTGCAPRIDEYGLITYRTRSGINETQF</sequence>
<dbReference type="RefSeq" id="NP_001129841.1">
    <property type="nucleotide sequence ID" value="NM_001136369.1"/>
</dbReference>
<dbReference type="OrthoDB" id="5776478at2759"/>
<gene>
    <name evidence="2" type="ORF">CELE_T04A8.18</name>
    <name evidence="2 4" type="ORF">T04A8.18</name>
</gene>
<dbReference type="PANTHER" id="PTHR31006">
    <property type="entry name" value="F-BOX DOMAIN-CONTAINING PROTEIN-RELATED-RELATED"/>
    <property type="match status" value="1"/>
</dbReference>